<evidence type="ECO:0000256" key="7">
    <source>
        <dbReference type="ARBA" id="ARBA00023136"/>
    </source>
</evidence>
<dbReference type="Gene3D" id="3.30.1330.60">
    <property type="entry name" value="OmpA-like domain"/>
    <property type="match status" value="2"/>
</dbReference>
<evidence type="ECO:0000256" key="10">
    <source>
        <dbReference type="SAM" id="SignalP"/>
    </source>
</evidence>
<dbReference type="PROSITE" id="PS51123">
    <property type="entry name" value="OMPA_2"/>
    <property type="match status" value="1"/>
</dbReference>
<keyword evidence="3" id="KW-0813">Transport</keyword>
<keyword evidence="5" id="KW-0812">Transmembrane</keyword>
<dbReference type="InterPro" id="IPR036737">
    <property type="entry name" value="OmpA-like_sf"/>
</dbReference>
<dbReference type="Pfam" id="PF00691">
    <property type="entry name" value="OmpA"/>
    <property type="match status" value="2"/>
</dbReference>
<evidence type="ECO:0000259" key="11">
    <source>
        <dbReference type="PROSITE" id="PS51123"/>
    </source>
</evidence>
<dbReference type="GO" id="GO:0005509">
    <property type="term" value="F:calcium ion binding"/>
    <property type="evidence" value="ECO:0007669"/>
    <property type="project" value="InterPro"/>
</dbReference>
<dbReference type="GO" id="GO:0015562">
    <property type="term" value="F:efflux transmembrane transporter activity"/>
    <property type="evidence" value="ECO:0007669"/>
    <property type="project" value="InterPro"/>
</dbReference>
<comment type="similarity">
    <text evidence="2">Belongs to the outer membrane factor (OMF) (TC 1.B.17) family.</text>
</comment>
<gene>
    <name evidence="12" type="ORF">CRV04_11195</name>
</gene>
<reference evidence="12 13" key="1">
    <citation type="submission" date="2017-10" db="EMBL/GenBank/DDBJ databases">
        <title>Genomics of the genus Arcobacter.</title>
        <authorList>
            <person name="Perez-Cataluna A."/>
            <person name="Figueras M.J."/>
        </authorList>
    </citation>
    <scope>NUCLEOTIDE SEQUENCE [LARGE SCALE GENOMIC DNA]</scope>
    <source>
        <strain evidence="12 13">CECT 8987</strain>
    </source>
</reference>
<dbReference type="AlphaFoldDB" id="A0A4Q0XMW0"/>
<dbReference type="Pfam" id="PF02412">
    <property type="entry name" value="TSP_3"/>
    <property type="match status" value="1"/>
</dbReference>
<evidence type="ECO:0000256" key="2">
    <source>
        <dbReference type="ARBA" id="ARBA00007613"/>
    </source>
</evidence>
<feature type="chain" id="PRO_5020802233" description="OmpA-like domain-containing protein" evidence="10">
    <location>
        <begin position="23"/>
        <end position="875"/>
    </location>
</feature>
<dbReference type="SUPFAM" id="SSF56954">
    <property type="entry name" value="Outer membrane efflux proteins (OEP)"/>
    <property type="match status" value="1"/>
</dbReference>
<dbReference type="SUPFAM" id="SSF103647">
    <property type="entry name" value="TSP type-3 repeat"/>
    <property type="match status" value="2"/>
</dbReference>
<evidence type="ECO:0000313" key="13">
    <source>
        <dbReference type="Proteomes" id="UP000290657"/>
    </source>
</evidence>
<evidence type="ECO:0000256" key="9">
    <source>
        <dbReference type="PROSITE-ProRule" id="PRU00473"/>
    </source>
</evidence>
<keyword evidence="4" id="KW-1134">Transmembrane beta strand</keyword>
<dbReference type="GO" id="GO:1990281">
    <property type="term" value="C:efflux pump complex"/>
    <property type="evidence" value="ECO:0007669"/>
    <property type="project" value="TreeGrafter"/>
</dbReference>
<proteinExistence type="inferred from homology"/>
<keyword evidence="13" id="KW-1185">Reference proteome</keyword>
<evidence type="ECO:0000256" key="3">
    <source>
        <dbReference type="ARBA" id="ARBA00022448"/>
    </source>
</evidence>
<evidence type="ECO:0000313" key="12">
    <source>
        <dbReference type="EMBL" id="RXJ54648.1"/>
    </source>
</evidence>
<dbReference type="NCBIfam" id="TIGR01844">
    <property type="entry name" value="type_I_sec_TolC"/>
    <property type="match status" value="1"/>
</dbReference>
<accession>A0A4Q0XMW0</accession>
<dbReference type="Gene3D" id="1.20.1600.10">
    <property type="entry name" value="Outer membrane efflux proteins (OEP)"/>
    <property type="match status" value="1"/>
</dbReference>
<dbReference type="InterPro" id="IPR003423">
    <property type="entry name" value="OMP_efflux"/>
</dbReference>
<dbReference type="Proteomes" id="UP000290657">
    <property type="component" value="Unassembled WGS sequence"/>
</dbReference>
<keyword evidence="6 10" id="KW-0732">Signal</keyword>
<dbReference type="SUPFAM" id="SSF103088">
    <property type="entry name" value="OmpA-like"/>
    <property type="match status" value="2"/>
</dbReference>
<evidence type="ECO:0000256" key="8">
    <source>
        <dbReference type="ARBA" id="ARBA00023237"/>
    </source>
</evidence>
<dbReference type="InterPro" id="IPR051906">
    <property type="entry name" value="TolC-like"/>
</dbReference>
<dbReference type="CDD" id="cd07185">
    <property type="entry name" value="OmpA_C-like"/>
    <property type="match status" value="1"/>
</dbReference>
<dbReference type="PANTHER" id="PTHR30026:SF22">
    <property type="entry name" value="OUTER MEMBRANE EFFLUX PROTEIN"/>
    <property type="match status" value="1"/>
</dbReference>
<feature type="domain" description="OmpA-like" evidence="11">
    <location>
        <begin position="751"/>
        <end position="870"/>
    </location>
</feature>
<sequence length="875" mass="99793">MKNKLVNTLLTCLLFVAGNMYALTLKESVVEALNTNPVVQERLKNFNATQQDLNIAESEFYPSIDYVGRYGRNRAGELKEDEVTDQTYRYYSNSLKLTQNLFNGFSTLNKIDYQKTRILAAAHHYVENANEIAFQTVQAYLDVLRAYQLYQNAQENVNINESIYEDVKSLYDTGLTTKSEMTKIHASLSLSKSNLLVQRNNAKEKEFRFKRLLGRTADVSSMTMPQLDLPLPESLERATMYAIENNPSIIVSHYNIKGSEALYREQKSNFYPKIDFELEQVYNEPERTNSFNSSDDRISAYIVMSWNLFRGGADVAQLQKSRSTIHKEVEILRDLKRQTIEGIELSWSAYEMIGHQLKELYQYNVNAQDTLESYKSEYELGRRTLLDLLSAQNDLINSKSEIINAQIDKLFAQYRILDSMGLLVNVILGDETQYNQVISPTLQPYVEVKDTLPINNDVDQDGVVDNLDICDNSLVGNNIKPYGCAQQTVDSDFDGVIDDKDECPLTSFGDVVDEKGCTVENSENKFVVDQNAYIESVIAYNEKSPMKSEKLGLYDYEFSVDPNKNVKSTPMDNHLMYGKFELIKRFKEVNMNHFKAANSDEQLEAIVNDIKAYQNQDITVTVIGHTRENSDKEESYNDAMQYAQTIKEILIKKGVKKEVILAQSRLDNDKLYVTTRYIDRRYNDRVHVTMYVPEALDDDKDGVVNELDQCPNTPKGYKVDNKGCPFDDDKDGVVNELDKCPSTPVGYIVDESGCSKKIDLRVLFEHDSSVILPKTLQQINLFKKYLDDFPQYNVVITGHASKDSNALVQYNMQLSLQRANAVKAYLVEQGIDEKRITTIGKGFSEPLVSNDTPEGQAKNRRIEAQLLEAAKVELN</sequence>
<comment type="subcellular location">
    <subcellularLocation>
        <location evidence="1">Cell outer membrane</location>
    </subcellularLocation>
</comment>
<dbReference type="InterPro" id="IPR028974">
    <property type="entry name" value="TSP_type-3_rpt"/>
</dbReference>
<dbReference type="InterPro" id="IPR003367">
    <property type="entry name" value="Thrombospondin_3-like_rpt"/>
</dbReference>
<organism evidence="12 13">
    <name type="scientific">Candidatus Marinarcus aquaticus</name>
    <dbReference type="NCBI Taxonomy" id="2044504"/>
    <lineage>
        <taxon>Bacteria</taxon>
        <taxon>Pseudomonadati</taxon>
        <taxon>Campylobacterota</taxon>
        <taxon>Epsilonproteobacteria</taxon>
        <taxon>Campylobacterales</taxon>
        <taxon>Arcobacteraceae</taxon>
        <taxon>Candidatus Marinarcus</taxon>
    </lineage>
</organism>
<evidence type="ECO:0000256" key="6">
    <source>
        <dbReference type="ARBA" id="ARBA00022729"/>
    </source>
</evidence>
<dbReference type="EMBL" id="PDKN01000009">
    <property type="protein sequence ID" value="RXJ54648.1"/>
    <property type="molecule type" value="Genomic_DNA"/>
</dbReference>
<comment type="caution">
    <text evidence="12">The sequence shown here is derived from an EMBL/GenBank/DDBJ whole genome shotgun (WGS) entry which is preliminary data.</text>
</comment>
<dbReference type="GO" id="GO:0009279">
    <property type="term" value="C:cell outer membrane"/>
    <property type="evidence" value="ECO:0007669"/>
    <property type="project" value="UniProtKB-SubCell"/>
</dbReference>
<keyword evidence="8" id="KW-0998">Cell outer membrane</keyword>
<feature type="signal peptide" evidence="10">
    <location>
        <begin position="1"/>
        <end position="22"/>
    </location>
</feature>
<dbReference type="GO" id="GO:0007155">
    <property type="term" value="P:cell adhesion"/>
    <property type="evidence" value="ECO:0007669"/>
    <property type="project" value="InterPro"/>
</dbReference>
<dbReference type="OrthoDB" id="9814637at2"/>
<evidence type="ECO:0000256" key="4">
    <source>
        <dbReference type="ARBA" id="ARBA00022452"/>
    </source>
</evidence>
<name>A0A4Q0XMW0_9BACT</name>
<dbReference type="Pfam" id="PF02321">
    <property type="entry name" value="OEP"/>
    <property type="match status" value="2"/>
</dbReference>
<dbReference type="InterPro" id="IPR006665">
    <property type="entry name" value="OmpA-like"/>
</dbReference>
<keyword evidence="7 9" id="KW-0472">Membrane</keyword>
<evidence type="ECO:0000256" key="5">
    <source>
        <dbReference type="ARBA" id="ARBA00022692"/>
    </source>
</evidence>
<evidence type="ECO:0000256" key="1">
    <source>
        <dbReference type="ARBA" id="ARBA00004442"/>
    </source>
</evidence>
<protein>
    <recommendedName>
        <fullName evidence="11">OmpA-like domain-containing protein</fullName>
    </recommendedName>
</protein>
<dbReference type="PANTHER" id="PTHR30026">
    <property type="entry name" value="OUTER MEMBRANE PROTEIN TOLC"/>
    <property type="match status" value="1"/>
</dbReference>
<dbReference type="GO" id="GO:0015288">
    <property type="term" value="F:porin activity"/>
    <property type="evidence" value="ECO:0007669"/>
    <property type="project" value="TreeGrafter"/>
</dbReference>
<dbReference type="InterPro" id="IPR010130">
    <property type="entry name" value="T1SS_OMP_TolC"/>
</dbReference>